<dbReference type="InterPro" id="IPR011990">
    <property type="entry name" value="TPR-like_helical_dom_sf"/>
</dbReference>
<comment type="caution">
    <text evidence="2">The sequence shown here is derived from an EMBL/GenBank/DDBJ whole genome shotgun (WGS) entry which is preliminary data.</text>
</comment>
<dbReference type="InterPro" id="IPR046341">
    <property type="entry name" value="SET_dom_sf"/>
</dbReference>
<dbReference type="EMBL" id="LNYO01000004">
    <property type="protein sequence ID" value="KTD38870.1"/>
    <property type="molecule type" value="Genomic_DNA"/>
</dbReference>
<dbReference type="RefSeq" id="WP_058503445.1">
    <property type="nucleotide sequence ID" value="NZ_CAAAIF010000005.1"/>
</dbReference>
<dbReference type="Gene3D" id="1.25.40.10">
    <property type="entry name" value="Tetratricopeptide repeat domain"/>
    <property type="match status" value="1"/>
</dbReference>
<dbReference type="SMART" id="SM00028">
    <property type="entry name" value="TPR"/>
    <property type="match status" value="2"/>
</dbReference>
<protein>
    <submittedName>
        <fullName evidence="2">Tetratricopeptide repeat protein</fullName>
    </submittedName>
</protein>
<dbReference type="SUPFAM" id="SSF48452">
    <property type="entry name" value="TPR-like"/>
    <property type="match status" value="1"/>
</dbReference>
<dbReference type="SUPFAM" id="SSF82199">
    <property type="entry name" value="SET domain"/>
    <property type="match status" value="1"/>
</dbReference>
<reference evidence="2 3" key="1">
    <citation type="submission" date="2015-11" db="EMBL/GenBank/DDBJ databases">
        <title>Genomic analysis of 38 Legionella species identifies large and diverse effector repertoires.</title>
        <authorList>
            <person name="Burstein D."/>
            <person name="Amaro F."/>
            <person name="Zusman T."/>
            <person name="Lifshitz Z."/>
            <person name="Cohen O."/>
            <person name="Gilbert J.A."/>
            <person name="Pupko T."/>
            <person name="Shuman H.A."/>
            <person name="Segal G."/>
        </authorList>
    </citation>
    <scope>NUCLEOTIDE SEQUENCE [LARGE SCALE GENOMIC DNA]</scope>
    <source>
        <strain evidence="2 3">ATCC 49506</strain>
    </source>
</reference>
<feature type="compositionally biased region" description="Polar residues" evidence="1">
    <location>
        <begin position="546"/>
        <end position="558"/>
    </location>
</feature>
<evidence type="ECO:0000313" key="3">
    <source>
        <dbReference type="Proteomes" id="UP000054725"/>
    </source>
</evidence>
<dbReference type="InterPro" id="IPR019734">
    <property type="entry name" value="TPR_rpt"/>
</dbReference>
<sequence>MFFSKRIRSLFLQGPGDLLSPPIETEEETLSFLVPTKERQTARQFLVEKGFSVVESSSLEVKPMGEAGQGLFAKAYILRGQIIGVYGGMLRTGDETKYTKSDYKQSTNKGAFFTDGNGYVCSANFVQQALPHAFCTDMGTTYSFIPSPCDLTVANTLVQLIETVYGFQLPVLVATTDIYPGQVIARDHGPYFMELIAQFNPLKKESKKSFVKVWDKTGNETPLLIYVYNHHDITTLNRLFDELHLPSKAHKDLKTLQCVQNILFLFFTCHENILYHFPKDKLKLLNDFCKLYGITKSNFLERYSKELQEQVKSSCAKMDMLGKEYFKGFELVSGRPRNRLECESFNLSQLSETGYQQLLECPVTAFNCLFSDKTLTLPQNMDRYYIHPQGEKFKNEQQKKQHLRGIGQLSLDYDRKGRIAYQEGRYEAAILEWQIALRLSKNICFHSDMLVINPDPKVIDLLSASTEVASLCWNLANAYLKNEQHVEALYFFTQLMDIVKAIDNYKPEYLAKIDERVAICHKVLSINSPDAQPLSDPFNTDKSDNVQDCSGPSRSTPI</sequence>
<evidence type="ECO:0000256" key="1">
    <source>
        <dbReference type="SAM" id="MobiDB-lite"/>
    </source>
</evidence>
<organism evidence="2 3">
    <name type="scientific">Legionella nautarum</name>
    <dbReference type="NCBI Taxonomy" id="45070"/>
    <lineage>
        <taxon>Bacteria</taxon>
        <taxon>Pseudomonadati</taxon>
        <taxon>Pseudomonadota</taxon>
        <taxon>Gammaproteobacteria</taxon>
        <taxon>Legionellales</taxon>
        <taxon>Legionellaceae</taxon>
        <taxon>Legionella</taxon>
    </lineage>
</organism>
<keyword evidence="3" id="KW-1185">Reference proteome</keyword>
<proteinExistence type="predicted"/>
<gene>
    <name evidence="2" type="ORF">Lnau_0364</name>
</gene>
<dbReference type="Proteomes" id="UP000054725">
    <property type="component" value="Unassembled WGS sequence"/>
</dbReference>
<name>A0A0W0X2Y4_9GAMM</name>
<dbReference type="AlphaFoldDB" id="A0A0W0X2Y4"/>
<evidence type="ECO:0000313" key="2">
    <source>
        <dbReference type="EMBL" id="KTD38870.1"/>
    </source>
</evidence>
<feature type="region of interest" description="Disordered" evidence="1">
    <location>
        <begin position="533"/>
        <end position="558"/>
    </location>
</feature>
<dbReference type="PATRIC" id="fig|45070.6.peg.384"/>
<accession>A0A0W0X2Y4</accession>
<dbReference type="Gene3D" id="2.170.270.10">
    <property type="entry name" value="SET domain"/>
    <property type="match status" value="1"/>
</dbReference>